<feature type="transmembrane region" description="Helical" evidence="11">
    <location>
        <begin position="454"/>
        <end position="478"/>
    </location>
</feature>
<feature type="region of interest" description="Disordered" evidence="10">
    <location>
        <begin position="294"/>
        <end position="328"/>
    </location>
</feature>
<dbReference type="GO" id="GO:0008270">
    <property type="term" value="F:zinc ion binding"/>
    <property type="evidence" value="ECO:0007669"/>
    <property type="project" value="UniProtKB-KW"/>
</dbReference>
<keyword evidence="8 11" id="KW-1133">Transmembrane helix</keyword>
<evidence type="ECO:0000256" key="1">
    <source>
        <dbReference type="ARBA" id="ARBA00004141"/>
    </source>
</evidence>
<dbReference type="PROSITE" id="PS51292">
    <property type="entry name" value="ZF_RING_CH"/>
    <property type="match status" value="1"/>
</dbReference>
<sequence>MQMRRQRRRISPTATNFGLGTNRPSRIRRAPPAVDRPRAALVARSLLCATAAVGCARPCLRRRMDTRVEALRPCASIRRRRRRWFNRDGGRGDRTVVRPWRRYESRLGVAEDEAVEGAASAARGGWPSHPNAISSVCNVFGRPGGRRLRRGNFRATTTKDARRPHRLSPPPRRRVQAEDKNAPCPLLLLVLVHSSGPLDLLPQMVKTEESASDRRPPASRDHRPPRRPHGRPPHPQRSSSSTPDYSSPSGRRDDSRCPPPAEQHASASEQPNAFDVNSFLQKTLSNFRLDETELTAPSAEGTDAGKKAAKRQPTKLSRQSSTSDAAPLLAPSSMPIFAVVSQNGSLRPPSSVKQSMTPSLSKGSLISLASSSRPLCRICHLQNDSPSDPLIFPCRCSGTMQFVHTSCLVHWLEISTKKMCPSPRCELCGYFYKTRHCFNLQRVHLPHLDGRDKVLHTVFLLVFAVMVGCSVLSVLYLQGEPQSTRSYRASSTLTTEDLIVIICSVLFFCAFFVAVFTQYRAEASVCRVAFRCLLINRNWRIRNYDRRDDPDLVWIRPAPPDKLCTDNIV</sequence>
<evidence type="ECO:0000256" key="6">
    <source>
        <dbReference type="ARBA" id="ARBA00022786"/>
    </source>
</evidence>
<proteinExistence type="predicted"/>
<dbReference type="GO" id="GO:0016740">
    <property type="term" value="F:transferase activity"/>
    <property type="evidence" value="ECO:0007669"/>
    <property type="project" value="UniProtKB-KW"/>
</dbReference>
<feature type="compositionally biased region" description="Low complexity" evidence="10">
    <location>
        <begin position="236"/>
        <end position="249"/>
    </location>
</feature>
<feature type="region of interest" description="Disordered" evidence="10">
    <location>
        <begin position="206"/>
        <end position="274"/>
    </location>
</feature>
<dbReference type="GO" id="GO:0016020">
    <property type="term" value="C:membrane"/>
    <property type="evidence" value="ECO:0007669"/>
    <property type="project" value="UniProtKB-SubCell"/>
</dbReference>
<evidence type="ECO:0000313" key="14">
    <source>
        <dbReference type="WBParaSite" id="PSAMB.scaffold826size40760.g8971.t1"/>
    </source>
</evidence>
<dbReference type="WBParaSite" id="PSAMB.scaffold826size40760.g8971.t1">
    <property type="protein sequence ID" value="PSAMB.scaffold826size40760.g8971.t1"/>
    <property type="gene ID" value="PSAMB.scaffold826size40760.g8971"/>
</dbReference>
<feature type="compositionally biased region" description="Basic residues" evidence="10">
    <location>
        <begin position="223"/>
        <end position="234"/>
    </location>
</feature>
<evidence type="ECO:0000256" key="8">
    <source>
        <dbReference type="ARBA" id="ARBA00022989"/>
    </source>
</evidence>
<evidence type="ECO:0000256" key="4">
    <source>
        <dbReference type="ARBA" id="ARBA00022723"/>
    </source>
</evidence>
<evidence type="ECO:0000313" key="13">
    <source>
        <dbReference type="Proteomes" id="UP000887566"/>
    </source>
</evidence>
<evidence type="ECO:0000256" key="11">
    <source>
        <dbReference type="SAM" id="Phobius"/>
    </source>
</evidence>
<feature type="domain" description="RING-CH-type" evidence="12">
    <location>
        <begin position="368"/>
        <end position="435"/>
    </location>
</feature>
<accession>A0A914XKI9</accession>
<keyword evidence="6" id="KW-0833">Ubl conjugation pathway</keyword>
<organism evidence="13 14">
    <name type="scientific">Plectus sambesii</name>
    <dbReference type="NCBI Taxonomy" id="2011161"/>
    <lineage>
        <taxon>Eukaryota</taxon>
        <taxon>Metazoa</taxon>
        <taxon>Ecdysozoa</taxon>
        <taxon>Nematoda</taxon>
        <taxon>Chromadorea</taxon>
        <taxon>Plectida</taxon>
        <taxon>Plectina</taxon>
        <taxon>Plectoidea</taxon>
        <taxon>Plectidae</taxon>
        <taxon>Plectus</taxon>
    </lineage>
</organism>
<feature type="compositionally biased region" description="Basic residues" evidence="10">
    <location>
        <begin position="162"/>
        <end position="174"/>
    </location>
</feature>
<evidence type="ECO:0000256" key="3">
    <source>
        <dbReference type="ARBA" id="ARBA00022692"/>
    </source>
</evidence>
<feature type="compositionally biased region" description="Basic residues" evidence="10">
    <location>
        <begin position="1"/>
        <end position="10"/>
    </location>
</feature>
<feature type="compositionally biased region" description="Polar residues" evidence="10">
    <location>
        <begin position="314"/>
        <end position="324"/>
    </location>
</feature>
<protein>
    <submittedName>
        <fullName evidence="14">RING-CH-type domain-containing protein</fullName>
    </submittedName>
</protein>
<dbReference type="PANTHER" id="PTHR46065">
    <property type="entry name" value="E3 UBIQUITIN-PROTEIN LIGASE MARCH 2/3 FAMILY MEMBER"/>
    <property type="match status" value="1"/>
</dbReference>
<name>A0A914XKI9_9BILA</name>
<feature type="compositionally biased region" description="Basic and acidic residues" evidence="10">
    <location>
        <begin position="206"/>
        <end position="222"/>
    </location>
</feature>
<keyword evidence="2" id="KW-0808">Transferase</keyword>
<dbReference type="PANTHER" id="PTHR46065:SF3">
    <property type="entry name" value="FI20425P1"/>
    <property type="match status" value="1"/>
</dbReference>
<dbReference type="SUPFAM" id="SSF57850">
    <property type="entry name" value="RING/U-box"/>
    <property type="match status" value="1"/>
</dbReference>
<feature type="transmembrane region" description="Helical" evidence="11">
    <location>
        <begin position="498"/>
        <end position="517"/>
    </location>
</feature>
<dbReference type="InterPro" id="IPR011016">
    <property type="entry name" value="Znf_RING-CH"/>
</dbReference>
<dbReference type="CDD" id="cd16495">
    <property type="entry name" value="RING_CH-C4HC3_MARCH"/>
    <property type="match status" value="1"/>
</dbReference>
<dbReference type="Gene3D" id="3.30.40.10">
    <property type="entry name" value="Zinc/RING finger domain, C3HC4 (zinc finger)"/>
    <property type="match status" value="1"/>
</dbReference>
<keyword evidence="5" id="KW-0863">Zinc-finger</keyword>
<reference evidence="14" key="1">
    <citation type="submission" date="2022-11" db="UniProtKB">
        <authorList>
            <consortium name="WormBaseParasite"/>
        </authorList>
    </citation>
    <scope>IDENTIFICATION</scope>
</reference>
<feature type="region of interest" description="Disordered" evidence="10">
    <location>
        <begin position="1"/>
        <end position="29"/>
    </location>
</feature>
<keyword evidence="13" id="KW-1185">Reference proteome</keyword>
<evidence type="ECO:0000256" key="9">
    <source>
        <dbReference type="ARBA" id="ARBA00023136"/>
    </source>
</evidence>
<dbReference type="SMART" id="SM00744">
    <property type="entry name" value="RINGv"/>
    <property type="match status" value="1"/>
</dbReference>
<evidence type="ECO:0000256" key="10">
    <source>
        <dbReference type="SAM" id="MobiDB-lite"/>
    </source>
</evidence>
<dbReference type="Proteomes" id="UP000887566">
    <property type="component" value="Unplaced"/>
</dbReference>
<dbReference type="AlphaFoldDB" id="A0A914XKI9"/>
<dbReference type="Pfam" id="PF12906">
    <property type="entry name" value="RINGv"/>
    <property type="match status" value="1"/>
</dbReference>
<keyword evidence="3 11" id="KW-0812">Transmembrane</keyword>
<comment type="subcellular location">
    <subcellularLocation>
        <location evidence="1">Membrane</location>
        <topology evidence="1">Multi-pass membrane protein</topology>
    </subcellularLocation>
</comment>
<keyword evidence="9 11" id="KW-0472">Membrane</keyword>
<keyword evidence="7" id="KW-0862">Zinc</keyword>
<dbReference type="FunFam" id="3.30.40.10:FF:000571">
    <property type="entry name" value="Zinc finger, C3HC4 type"/>
    <property type="match status" value="1"/>
</dbReference>
<evidence type="ECO:0000256" key="2">
    <source>
        <dbReference type="ARBA" id="ARBA00022679"/>
    </source>
</evidence>
<feature type="compositionally biased region" description="Polar residues" evidence="10">
    <location>
        <begin position="12"/>
        <end position="24"/>
    </location>
</feature>
<feature type="region of interest" description="Disordered" evidence="10">
    <location>
        <begin position="145"/>
        <end position="180"/>
    </location>
</feature>
<dbReference type="InterPro" id="IPR013083">
    <property type="entry name" value="Znf_RING/FYVE/PHD"/>
</dbReference>
<keyword evidence="4" id="KW-0479">Metal-binding</keyword>
<evidence type="ECO:0000256" key="5">
    <source>
        <dbReference type="ARBA" id="ARBA00022771"/>
    </source>
</evidence>
<evidence type="ECO:0000259" key="12">
    <source>
        <dbReference type="PROSITE" id="PS51292"/>
    </source>
</evidence>
<evidence type="ECO:0000256" key="7">
    <source>
        <dbReference type="ARBA" id="ARBA00022833"/>
    </source>
</evidence>